<evidence type="ECO:0000313" key="1">
    <source>
        <dbReference type="EMBL" id="MDY0406389.1"/>
    </source>
</evidence>
<name>A0ABU5CJ92_9BACI</name>
<evidence type="ECO:0008006" key="3">
    <source>
        <dbReference type="Google" id="ProtNLM"/>
    </source>
</evidence>
<keyword evidence="2" id="KW-1185">Reference proteome</keyword>
<protein>
    <recommendedName>
        <fullName evidence="3">Hydrolase of the HAD superfamily</fullName>
    </recommendedName>
</protein>
<dbReference type="SUPFAM" id="SSF56784">
    <property type="entry name" value="HAD-like"/>
    <property type="match status" value="1"/>
</dbReference>
<evidence type="ECO:0000313" key="2">
    <source>
        <dbReference type="Proteomes" id="UP001228376"/>
    </source>
</evidence>
<dbReference type="RefSeq" id="WP_320384817.1">
    <property type="nucleotide sequence ID" value="NZ_JAROCA020000001.1"/>
</dbReference>
<dbReference type="InterPro" id="IPR036412">
    <property type="entry name" value="HAD-like_sf"/>
</dbReference>
<reference evidence="1 2" key="1">
    <citation type="submission" date="2023-10" db="EMBL/GenBank/DDBJ databases">
        <title>179-bfca-hs.</title>
        <authorList>
            <person name="Miliotis G."/>
            <person name="Sengupta P."/>
            <person name="Hameed A."/>
            <person name="Chuvochina M."/>
            <person name="Mcdonagh F."/>
            <person name="Simpson A.C."/>
            <person name="Singh N.K."/>
            <person name="Rekha P.D."/>
            <person name="Raman K."/>
            <person name="Hugenholtz P."/>
            <person name="Venkateswaran K."/>
        </authorList>
    </citation>
    <scope>NUCLEOTIDE SEQUENCE [LARGE SCALE GENOMIC DNA]</scope>
    <source>
        <strain evidence="1 2">179-BFC-A-HS</strain>
    </source>
</reference>
<sequence length="143" mass="16122">MGLQAILFDLDDTLLWDEKSVDIALANTCGYAAEKAGVDEAKLQEDVRKIAPEMYASYETYGFAKKIGIGVFEAMWANFDDPGEDFAKLRETAMHYRVDVWKKALEIQGCEKSGLAEKLSRVFGEERRANPFLFSTPSRCLTH</sequence>
<dbReference type="Proteomes" id="UP001228376">
    <property type="component" value="Unassembled WGS sequence"/>
</dbReference>
<accession>A0ABU5CJ92</accession>
<proteinExistence type="predicted"/>
<gene>
    <name evidence="1" type="ORF">P5G51_014200</name>
</gene>
<dbReference type="EMBL" id="JAROCA020000001">
    <property type="protein sequence ID" value="MDY0406389.1"/>
    <property type="molecule type" value="Genomic_DNA"/>
</dbReference>
<organism evidence="1 2">
    <name type="scientific">Tigheibacillus jepli</name>
    <dbReference type="NCBI Taxonomy" id="3035914"/>
    <lineage>
        <taxon>Bacteria</taxon>
        <taxon>Bacillati</taxon>
        <taxon>Bacillota</taxon>
        <taxon>Bacilli</taxon>
        <taxon>Bacillales</taxon>
        <taxon>Bacillaceae</taxon>
        <taxon>Tigheibacillus</taxon>
    </lineage>
</organism>
<comment type="caution">
    <text evidence="1">The sequence shown here is derived from an EMBL/GenBank/DDBJ whole genome shotgun (WGS) entry which is preliminary data.</text>
</comment>